<keyword evidence="2" id="KW-0472">Membrane</keyword>
<dbReference type="EMBL" id="CP051217">
    <property type="protein sequence ID" value="QJB70084.1"/>
    <property type="molecule type" value="Genomic_DNA"/>
</dbReference>
<dbReference type="InterPro" id="IPR052163">
    <property type="entry name" value="DGC-Regulatory_Protein"/>
</dbReference>
<feature type="transmembrane region" description="Helical" evidence="2">
    <location>
        <begin position="102"/>
        <end position="123"/>
    </location>
</feature>
<organism evidence="4 5">
    <name type="scientific">Parasphingorhabdus halotolerans</name>
    <dbReference type="NCBI Taxonomy" id="2725558"/>
    <lineage>
        <taxon>Bacteria</taxon>
        <taxon>Pseudomonadati</taxon>
        <taxon>Pseudomonadota</taxon>
        <taxon>Alphaproteobacteria</taxon>
        <taxon>Sphingomonadales</taxon>
        <taxon>Sphingomonadaceae</taxon>
        <taxon>Parasphingorhabdus</taxon>
    </lineage>
</organism>
<dbReference type="NCBIfam" id="TIGR00254">
    <property type="entry name" value="GGDEF"/>
    <property type="match status" value="1"/>
</dbReference>
<sequence>MRAILDNLWRQTFPPVPESISDEFAVLSATRLQIQSRWLSLAMFLTIPMVLYASMPGTSPMIRFGVPIAVGSSCLICFLALIKDRNASGSAELARKFITESAVFSATICVLVSIWCLNSWFNAPPEMKLFYPFTLAMGSLTTIYCLSTVRWAAILNIVIGIIPITALLLLTADRVYMSAAASLTMVTIFLFRMITQQNNQFIKLLLLRREMQDLANTDPLTGLHNRRALSEFLEQEIATNKSEGGFAIALMDLDGFKPVNDQYGHAIGDKLLIEIAGRLRSACGDEAIVARMGGDEFAILVRHGSSLESATIADYALAALAPPCHIDGHVIRVGASVGVAEWPNDGNTQEALFETADRALYAAKAEVSGQHDTVRRKNRSDPKKAT</sequence>
<feature type="transmembrane region" description="Helical" evidence="2">
    <location>
        <begin position="153"/>
        <end position="170"/>
    </location>
</feature>
<dbReference type="PANTHER" id="PTHR46663">
    <property type="entry name" value="DIGUANYLATE CYCLASE DGCT-RELATED"/>
    <property type="match status" value="1"/>
</dbReference>
<feature type="transmembrane region" description="Helical" evidence="2">
    <location>
        <begin position="61"/>
        <end position="82"/>
    </location>
</feature>
<dbReference type="SUPFAM" id="SSF55073">
    <property type="entry name" value="Nucleotide cyclase"/>
    <property type="match status" value="1"/>
</dbReference>
<dbReference type="PROSITE" id="PS50887">
    <property type="entry name" value="GGDEF"/>
    <property type="match status" value="1"/>
</dbReference>
<evidence type="ECO:0000313" key="5">
    <source>
        <dbReference type="Proteomes" id="UP000501600"/>
    </source>
</evidence>
<keyword evidence="2" id="KW-0812">Transmembrane</keyword>
<evidence type="ECO:0000313" key="4">
    <source>
        <dbReference type="EMBL" id="QJB70084.1"/>
    </source>
</evidence>
<feature type="region of interest" description="Disordered" evidence="1">
    <location>
        <begin position="367"/>
        <end position="386"/>
    </location>
</feature>
<dbReference type="InterPro" id="IPR000160">
    <property type="entry name" value="GGDEF_dom"/>
</dbReference>
<feature type="transmembrane region" description="Helical" evidence="2">
    <location>
        <begin position="38"/>
        <end position="55"/>
    </location>
</feature>
<dbReference type="RefSeq" id="WP_168820352.1">
    <property type="nucleotide sequence ID" value="NZ_CP051217.1"/>
</dbReference>
<keyword evidence="5" id="KW-1185">Reference proteome</keyword>
<dbReference type="KEGG" id="phao:HF685_12965"/>
<feature type="compositionally biased region" description="Basic and acidic residues" evidence="1">
    <location>
        <begin position="372"/>
        <end position="386"/>
    </location>
</feature>
<keyword evidence="2" id="KW-1133">Transmembrane helix</keyword>
<gene>
    <name evidence="4" type="ORF">HF685_12965</name>
</gene>
<dbReference type="AlphaFoldDB" id="A0A6H2DP03"/>
<feature type="transmembrane region" description="Helical" evidence="2">
    <location>
        <begin position="176"/>
        <end position="194"/>
    </location>
</feature>
<protein>
    <submittedName>
        <fullName evidence="4">Diguanylate cyclase</fullName>
    </submittedName>
</protein>
<accession>A0A6H2DP03</accession>
<dbReference type="Pfam" id="PF00990">
    <property type="entry name" value="GGDEF"/>
    <property type="match status" value="1"/>
</dbReference>
<evidence type="ECO:0000256" key="1">
    <source>
        <dbReference type="SAM" id="MobiDB-lite"/>
    </source>
</evidence>
<dbReference type="InterPro" id="IPR043128">
    <property type="entry name" value="Rev_trsase/Diguanyl_cyclase"/>
</dbReference>
<dbReference type="Gene3D" id="3.30.70.270">
    <property type="match status" value="1"/>
</dbReference>
<reference evidence="4 5" key="1">
    <citation type="submission" date="2020-04" db="EMBL/GenBank/DDBJ databases">
        <title>Genome sequence for Sphingorhabdus sp. strain M1.</title>
        <authorList>
            <person name="Park S.-J."/>
        </authorList>
    </citation>
    <scope>NUCLEOTIDE SEQUENCE [LARGE SCALE GENOMIC DNA]</scope>
    <source>
        <strain evidence="4 5">JK6</strain>
    </source>
</reference>
<dbReference type="SMART" id="SM00267">
    <property type="entry name" value="GGDEF"/>
    <property type="match status" value="1"/>
</dbReference>
<proteinExistence type="predicted"/>
<dbReference type="InterPro" id="IPR029787">
    <property type="entry name" value="Nucleotide_cyclase"/>
</dbReference>
<feature type="domain" description="GGDEF" evidence="3">
    <location>
        <begin position="244"/>
        <end position="378"/>
    </location>
</feature>
<dbReference type="Proteomes" id="UP000501600">
    <property type="component" value="Chromosome"/>
</dbReference>
<evidence type="ECO:0000256" key="2">
    <source>
        <dbReference type="SAM" id="Phobius"/>
    </source>
</evidence>
<evidence type="ECO:0000259" key="3">
    <source>
        <dbReference type="PROSITE" id="PS50887"/>
    </source>
</evidence>
<name>A0A6H2DP03_9SPHN</name>
<dbReference type="PANTHER" id="PTHR46663:SF4">
    <property type="entry name" value="DIGUANYLATE CYCLASE DGCT-RELATED"/>
    <property type="match status" value="1"/>
</dbReference>
<dbReference type="CDD" id="cd01949">
    <property type="entry name" value="GGDEF"/>
    <property type="match status" value="1"/>
</dbReference>